<evidence type="ECO:0000256" key="7">
    <source>
        <dbReference type="PROSITE-ProRule" id="PRU00637"/>
    </source>
</evidence>
<evidence type="ECO:0000259" key="11">
    <source>
        <dbReference type="PROSITE" id="PS51307"/>
    </source>
</evidence>
<keyword evidence="8" id="KW-0175">Coiled coil</keyword>
<evidence type="ECO:0000256" key="1">
    <source>
        <dbReference type="ARBA" id="ARBA00004245"/>
    </source>
</evidence>
<feature type="region of interest" description="Disordered" evidence="9">
    <location>
        <begin position="35"/>
        <end position="54"/>
    </location>
</feature>
<reference evidence="13" key="1">
    <citation type="submission" date="2025-08" db="UniProtKB">
        <authorList>
            <consortium name="RefSeq"/>
        </authorList>
    </citation>
    <scope>IDENTIFICATION</scope>
    <source>
        <tissue evidence="13">Spleen</tissue>
    </source>
</reference>
<dbReference type="InterPro" id="IPR014799">
    <property type="entry name" value="ASD2_dom"/>
</dbReference>
<dbReference type="RefSeq" id="XP_006873006.1">
    <property type="nucleotide sequence ID" value="XM_006872944.1"/>
</dbReference>
<sequence length="869" mass="94919">MDALGSGGESPSLTSSTRSLNLHRLSVHADSAYSSFSAASGGPEPRTPSPETVPVPYLDWDYVHVVRGSRTQVPIPSAAVFRTCQLPQPAAAALCGPHLAEAQGTREALNRQATPLLYALAAEAEATARAAEPPSPPASRAAYRQRLQGAQQRVLRETSFQRKELRMSLPSRLRPAAPARPSTVHQRSASLSHPLGEVEGSRCWAPAPRTAGLERLASQKRQWCFSEPRKLYCMGQGAGTAGECSSEACRSSSFSRPEPQDLQHGAEFEGHQVPWLPGTQLQAKVDLNFGSLKLCEAYKSTSRSQSISGLGRWGGSGGIIPVVQVWKMGMQARGRRLDGSPRRLKIHTTIYQLFAFPGYSPRTTVSNQTYQKTVTGVCPVKAPQDSHEDYEQKASKTHMGSTQLFFLPDDEVFLDENPLFRRRLSQDACDPQGLPICTHDQQYGAGLNQWTGQATVTPEYHLHEHPEAAAAGNCWQGVNGSVGDSRITCCHPPGDIATTDPTRLLATDSTAVAESDSLKPLLADAVRPSGNDIPGPPDHTAKAQGAGKPGFRPPWPSQRLKELVQELARLDPSLSDTLTPHASPEPPLDMLDGLIPLADIWAAMQPTYGETREEAGTSEPWSSQLGASQLLTTSQEEIKLENSTTYPVPDQPYGQGPSEPTQSIQAKKVELVDLLQEMLQELQAEQEQLQGAAQACARHRVALESTVGQTCSPRELERFSRFMADLERVLGLLLLLGSRLARVRGALIRVGTNGDPEERASLLQRLQLLQRQQEDAKELKEHVARRERALREVLVRTLPEEELRAYSSLLAGKAAVLAQQRSLDERVRLLQDQLDAIRSDLGHHFLPSKPAWPPGTRPPDKPPFPPPSF</sequence>
<dbReference type="Proteomes" id="UP000504623">
    <property type="component" value="Unplaced"/>
</dbReference>
<accession>A0A9B0TX37</accession>
<dbReference type="PANTHER" id="PTHR15012">
    <property type="entry name" value="APICAL PROTEIN/SHROOM-RELATED"/>
    <property type="match status" value="1"/>
</dbReference>
<keyword evidence="3" id="KW-0963">Cytoplasm</keyword>
<feature type="coiled-coil region" evidence="8">
    <location>
        <begin position="665"/>
        <end position="699"/>
    </location>
</feature>
<keyword evidence="4" id="KW-0493">Microtubule</keyword>
<dbReference type="GO" id="GO:0051017">
    <property type="term" value="P:actin filament bundle assembly"/>
    <property type="evidence" value="ECO:0007669"/>
    <property type="project" value="TreeGrafter"/>
</dbReference>
<feature type="compositionally biased region" description="Basic and acidic residues" evidence="9">
    <location>
        <begin position="154"/>
        <end position="166"/>
    </location>
</feature>
<feature type="compositionally biased region" description="Low complexity" evidence="9">
    <location>
        <begin position="168"/>
        <end position="182"/>
    </location>
</feature>
<protein>
    <submittedName>
        <fullName evidence="13">Protein Shroom1</fullName>
    </submittedName>
</protein>
<feature type="domain" description="ASD1" evidence="10">
    <location>
        <begin position="147"/>
        <end position="235"/>
    </location>
</feature>
<dbReference type="GO" id="GO:0016324">
    <property type="term" value="C:apical plasma membrane"/>
    <property type="evidence" value="ECO:0007669"/>
    <property type="project" value="TreeGrafter"/>
</dbReference>
<dbReference type="GO" id="GO:0030864">
    <property type="term" value="C:cortical actin cytoskeleton"/>
    <property type="evidence" value="ECO:0007669"/>
    <property type="project" value="TreeGrafter"/>
</dbReference>
<organism evidence="12 13">
    <name type="scientific">Chrysochloris asiatica</name>
    <name type="common">Cape golden mole</name>
    <dbReference type="NCBI Taxonomy" id="185453"/>
    <lineage>
        <taxon>Eukaryota</taxon>
        <taxon>Metazoa</taxon>
        <taxon>Chordata</taxon>
        <taxon>Craniata</taxon>
        <taxon>Vertebrata</taxon>
        <taxon>Euteleostomi</taxon>
        <taxon>Mammalia</taxon>
        <taxon>Eutheria</taxon>
        <taxon>Afrotheria</taxon>
        <taxon>Chrysochloridae</taxon>
        <taxon>Chrysochlorinae</taxon>
        <taxon>Chrysochloris</taxon>
    </lineage>
</organism>
<dbReference type="CTD" id="134549"/>
<dbReference type="Pfam" id="PF08688">
    <property type="entry name" value="ASD1"/>
    <property type="match status" value="1"/>
</dbReference>
<evidence type="ECO:0000256" key="9">
    <source>
        <dbReference type="SAM" id="MobiDB-lite"/>
    </source>
</evidence>
<dbReference type="GO" id="GO:0051015">
    <property type="term" value="F:actin filament binding"/>
    <property type="evidence" value="ECO:0007669"/>
    <property type="project" value="InterPro"/>
</dbReference>
<evidence type="ECO:0000256" key="6">
    <source>
        <dbReference type="ARBA" id="ARBA00023212"/>
    </source>
</evidence>
<gene>
    <name evidence="13" type="primary">SHROOM1</name>
</gene>
<evidence type="ECO:0000256" key="3">
    <source>
        <dbReference type="ARBA" id="ARBA00022490"/>
    </source>
</evidence>
<dbReference type="OrthoDB" id="10063560at2759"/>
<dbReference type="GeneID" id="102830530"/>
<dbReference type="PROSITE" id="PS51306">
    <property type="entry name" value="ASD1"/>
    <property type="match status" value="1"/>
</dbReference>
<dbReference type="PANTHER" id="PTHR15012:SF37">
    <property type="entry name" value="PROTEIN SHROOM1"/>
    <property type="match status" value="1"/>
</dbReference>
<evidence type="ECO:0000256" key="4">
    <source>
        <dbReference type="ARBA" id="ARBA00022701"/>
    </source>
</evidence>
<dbReference type="InterPro" id="IPR027685">
    <property type="entry name" value="Shroom_fam"/>
</dbReference>
<feature type="region of interest" description="Disordered" evidence="9">
    <location>
        <begin position="846"/>
        <end position="869"/>
    </location>
</feature>
<feature type="compositionally biased region" description="Pro residues" evidence="9">
    <location>
        <begin position="850"/>
        <end position="869"/>
    </location>
</feature>
<name>A0A9B0TX37_CHRAS</name>
<dbReference type="GO" id="GO:0005874">
    <property type="term" value="C:microtubule"/>
    <property type="evidence" value="ECO:0007669"/>
    <property type="project" value="UniProtKB-KW"/>
</dbReference>
<comment type="similarity">
    <text evidence="2">Belongs to the shroom family.</text>
</comment>
<evidence type="ECO:0000256" key="8">
    <source>
        <dbReference type="SAM" id="Coils"/>
    </source>
</evidence>
<dbReference type="AlphaFoldDB" id="A0A9B0TX37"/>
<keyword evidence="6" id="KW-0206">Cytoskeleton</keyword>
<feature type="region of interest" description="Disordered" evidence="9">
    <location>
        <begin position="526"/>
        <end position="556"/>
    </location>
</feature>
<dbReference type="InterPro" id="IPR014800">
    <property type="entry name" value="ASD1_dom"/>
</dbReference>
<dbReference type="GO" id="GO:0000902">
    <property type="term" value="P:cell morphogenesis"/>
    <property type="evidence" value="ECO:0007669"/>
    <property type="project" value="TreeGrafter"/>
</dbReference>
<feature type="domain" description="ASD2" evidence="11">
    <location>
        <begin position="561"/>
        <end position="842"/>
    </location>
</feature>
<dbReference type="GO" id="GO:0043296">
    <property type="term" value="C:apical junction complex"/>
    <property type="evidence" value="ECO:0007669"/>
    <property type="project" value="TreeGrafter"/>
</dbReference>
<evidence type="ECO:0000256" key="5">
    <source>
        <dbReference type="ARBA" id="ARBA00023203"/>
    </source>
</evidence>
<dbReference type="Pfam" id="PF08687">
    <property type="entry name" value="ASD2"/>
    <property type="match status" value="1"/>
</dbReference>
<comment type="subcellular location">
    <subcellularLocation>
        <location evidence="1">Cytoplasm</location>
        <location evidence="1">Cytoskeleton</location>
    </subcellularLocation>
</comment>
<evidence type="ECO:0000313" key="13">
    <source>
        <dbReference type="RefSeq" id="XP_006873006.1"/>
    </source>
</evidence>
<keyword evidence="12" id="KW-1185">Reference proteome</keyword>
<keyword evidence="5 7" id="KW-0009">Actin-binding</keyword>
<feature type="region of interest" description="Disordered" evidence="9">
    <location>
        <begin position="128"/>
        <end position="192"/>
    </location>
</feature>
<feature type="compositionally biased region" description="Low complexity" evidence="9">
    <location>
        <begin position="128"/>
        <end position="144"/>
    </location>
</feature>
<dbReference type="Gene3D" id="6.10.250.3120">
    <property type="match status" value="1"/>
</dbReference>
<evidence type="ECO:0000256" key="2">
    <source>
        <dbReference type="ARBA" id="ARBA00006469"/>
    </source>
</evidence>
<evidence type="ECO:0000313" key="12">
    <source>
        <dbReference type="Proteomes" id="UP000504623"/>
    </source>
</evidence>
<feature type="coiled-coil region" evidence="8">
    <location>
        <begin position="759"/>
        <end position="789"/>
    </location>
</feature>
<proteinExistence type="inferred from homology"/>
<dbReference type="GO" id="GO:0005912">
    <property type="term" value="C:adherens junction"/>
    <property type="evidence" value="ECO:0007669"/>
    <property type="project" value="TreeGrafter"/>
</dbReference>
<evidence type="ECO:0000259" key="10">
    <source>
        <dbReference type="PROSITE" id="PS51306"/>
    </source>
</evidence>
<dbReference type="PROSITE" id="PS51307">
    <property type="entry name" value="ASD2"/>
    <property type="match status" value="1"/>
</dbReference>